<gene>
    <name evidence="2" type="ORF">AMTR_s00040p00231720</name>
</gene>
<dbReference type="Gramene" id="ERN13240">
    <property type="protein sequence ID" value="ERN13240"/>
    <property type="gene ID" value="AMTR_s00040p00231720"/>
</dbReference>
<dbReference type="Proteomes" id="UP000017836">
    <property type="component" value="Unassembled WGS sequence"/>
</dbReference>
<sequence length="137" mass="14668">MRGEHRGSRFGGRSNRGSKLAGAREEKVKPNLANGCEDRSVLRWGARREAKSSGSGGEGSKERTTRILAEATCQSIADEGLEEEAGKGEEGEGGLETPKAVTKGLDTETRTFEEERGSTDRVEEPVDGRSTGSRSRG</sequence>
<reference evidence="3" key="1">
    <citation type="journal article" date="2013" name="Science">
        <title>The Amborella genome and the evolution of flowering plants.</title>
        <authorList>
            <consortium name="Amborella Genome Project"/>
        </authorList>
    </citation>
    <scope>NUCLEOTIDE SEQUENCE [LARGE SCALE GENOMIC DNA]</scope>
</reference>
<protein>
    <submittedName>
        <fullName evidence="2">Uncharacterized protein</fullName>
    </submittedName>
</protein>
<feature type="compositionally biased region" description="Basic and acidic residues" evidence="1">
    <location>
        <begin position="36"/>
        <end position="51"/>
    </location>
</feature>
<evidence type="ECO:0000313" key="3">
    <source>
        <dbReference type="Proteomes" id="UP000017836"/>
    </source>
</evidence>
<organism evidence="2 3">
    <name type="scientific">Amborella trichopoda</name>
    <dbReference type="NCBI Taxonomy" id="13333"/>
    <lineage>
        <taxon>Eukaryota</taxon>
        <taxon>Viridiplantae</taxon>
        <taxon>Streptophyta</taxon>
        <taxon>Embryophyta</taxon>
        <taxon>Tracheophyta</taxon>
        <taxon>Spermatophyta</taxon>
        <taxon>Magnoliopsida</taxon>
        <taxon>Amborellales</taxon>
        <taxon>Amborellaceae</taxon>
        <taxon>Amborella</taxon>
    </lineage>
</organism>
<feature type="region of interest" description="Disordered" evidence="1">
    <location>
        <begin position="1"/>
        <end position="137"/>
    </location>
</feature>
<name>W1Q037_AMBTC</name>
<evidence type="ECO:0000313" key="2">
    <source>
        <dbReference type="EMBL" id="ERN13240.1"/>
    </source>
</evidence>
<dbReference type="EMBL" id="KI392591">
    <property type="protein sequence ID" value="ERN13240.1"/>
    <property type="molecule type" value="Genomic_DNA"/>
</dbReference>
<dbReference type="HOGENOM" id="CLU_1867876_0_0_1"/>
<dbReference type="AlphaFoldDB" id="W1Q037"/>
<evidence type="ECO:0000256" key="1">
    <source>
        <dbReference type="SAM" id="MobiDB-lite"/>
    </source>
</evidence>
<accession>W1Q037</accession>
<proteinExistence type="predicted"/>
<keyword evidence="3" id="KW-1185">Reference proteome</keyword>
<feature type="compositionally biased region" description="Basic and acidic residues" evidence="1">
    <location>
        <begin position="105"/>
        <end position="127"/>
    </location>
</feature>